<feature type="transmembrane region" description="Helical" evidence="1">
    <location>
        <begin position="259"/>
        <end position="277"/>
    </location>
</feature>
<dbReference type="Proteomes" id="UP001384579">
    <property type="component" value="Unassembled WGS sequence"/>
</dbReference>
<keyword evidence="3" id="KW-1185">Reference proteome</keyword>
<feature type="transmembrane region" description="Helical" evidence="1">
    <location>
        <begin position="94"/>
        <end position="120"/>
    </location>
</feature>
<evidence type="ECO:0000313" key="2">
    <source>
        <dbReference type="EMBL" id="MEK0186668.1"/>
    </source>
</evidence>
<dbReference type="EMBL" id="JBBLXS010000243">
    <property type="protein sequence ID" value="MEK0186668.1"/>
    <property type="molecule type" value="Genomic_DNA"/>
</dbReference>
<keyword evidence="1" id="KW-0812">Transmembrane</keyword>
<keyword evidence="1" id="KW-0472">Membrane</keyword>
<comment type="caution">
    <text evidence="2">The sequence shown here is derived from an EMBL/GenBank/DDBJ whole genome shotgun (WGS) entry which is preliminary data.</text>
</comment>
<keyword evidence="1" id="KW-1133">Transmembrane helix</keyword>
<sequence>MLITLAGSIDVVAFIFVPFLAVSFFNKPLKSKIVFSLACALVLIIYLQLNLYTSGSLRPPSMNKSLWEYPGSVFDSTTLSGLAYHSNFPALLNYAFHMIIGHRGLISYTPVLVFSIWGFVKIYQNKDFKYRQEYLLIFLASSAYVLMYILRSNNYSGYSYGVRWYANLMFLLCLPLAQISNDIKNSKLLRTAFIIVSCLSIFISFVGVNHPFVAVDEQHPSSFFNALIYTFKPIDTQIYGNNQAMQLSFSHSLLFALKQLRVILIAALAGLSCYLLVNRVKQFVANRPVVEG</sequence>
<gene>
    <name evidence="2" type="ORF">WMG39_17680</name>
</gene>
<evidence type="ECO:0008006" key="4">
    <source>
        <dbReference type="Google" id="ProtNLM"/>
    </source>
</evidence>
<evidence type="ECO:0000313" key="3">
    <source>
        <dbReference type="Proteomes" id="UP001384579"/>
    </source>
</evidence>
<feature type="transmembrane region" description="Helical" evidence="1">
    <location>
        <begin position="132"/>
        <end position="150"/>
    </location>
</feature>
<feature type="transmembrane region" description="Helical" evidence="1">
    <location>
        <begin position="192"/>
        <end position="213"/>
    </location>
</feature>
<reference evidence="2 3" key="1">
    <citation type="journal article" date="2020" name="Harmful Algae">
        <title>Molecular and morphological characterization of a novel dihydroanatoxin-a producing Microcoleus species (cyanobacteria) from the Russian River, California, USA.</title>
        <authorList>
            <person name="Conklin K.Y."/>
            <person name="Stancheva R."/>
            <person name="Otten T.G."/>
            <person name="Fadness R."/>
            <person name="Boyer G.L."/>
            <person name="Read B."/>
            <person name="Zhang X."/>
            <person name="Sheath R.G."/>
        </authorList>
    </citation>
    <scope>NUCLEOTIDE SEQUENCE [LARGE SCALE GENOMIC DNA]</scope>
    <source>
        <strain evidence="2 3">PTRS2</strain>
    </source>
</reference>
<feature type="transmembrane region" description="Helical" evidence="1">
    <location>
        <begin position="162"/>
        <end position="180"/>
    </location>
</feature>
<evidence type="ECO:0000256" key="1">
    <source>
        <dbReference type="SAM" id="Phobius"/>
    </source>
</evidence>
<accession>A0ABU8YR50</accession>
<organism evidence="2 3">
    <name type="scientific">Microcoleus anatoxicus PTRS2</name>
    <dbReference type="NCBI Taxonomy" id="2705321"/>
    <lineage>
        <taxon>Bacteria</taxon>
        <taxon>Bacillati</taxon>
        <taxon>Cyanobacteriota</taxon>
        <taxon>Cyanophyceae</taxon>
        <taxon>Oscillatoriophycideae</taxon>
        <taxon>Oscillatoriales</taxon>
        <taxon>Microcoleaceae</taxon>
        <taxon>Microcoleus</taxon>
        <taxon>Microcoleus anatoxicus</taxon>
    </lineage>
</organism>
<name>A0ABU8YR50_9CYAN</name>
<proteinExistence type="predicted"/>
<feature type="transmembrane region" description="Helical" evidence="1">
    <location>
        <begin position="33"/>
        <end position="52"/>
    </location>
</feature>
<dbReference type="RefSeq" id="WP_340521253.1">
    <property type="nucleotide sequence ID" value="NZ_JBBLXS010000243.1"/>
</dbReference>
<protein>
    <recommendedName>
        <fullName evidence="4">DUF2029 domain-containing protein</fullName>
    </recommendedName>
</protein>
<feature type="transmembrane region" description="Helical" evidence="1">
    <location>
        <begin position="6"/>
        <end position="26"/>
    </location>
</feature>